<dbReference type="SMART" id="SM00388">
    <property type="entry name" value="HisKA"/>
    <property type="match status" value="1"/>
</dbReference>
<dbReference type="InterPro" id="IPR003660">
    <property type="entry name" value="HAMP_dom"/>
</dbReference>
<evidence type="ECO:0000259" key="14">
    <source>
        <dbReference type="PROSITE" id="PS50109"/>
    </source>
</evidence>
<keyword evidence="9" id="KW-0902">Two-component regulatory system</keyword>
<dbReference type="Pfam" id="PF02518">
    <property type="entry name" value="HATPase_c"/>
    <property type="match status" value="1"/>
</dbReference>
<dbReference type="CDD" id="cd00088">
    <property type="entry name" value="HPT"/>
    <property type="match status" value="1"/>
</dbReference>
<feature type="domain" description="Response regulatory" evidence="15">
    <location>
        <begin position="669"/>
        <end position="790"/>
    </location>
</feature>
<gene>
    <name evidence="18" type="ORF">EOE65_01680</name>
</gene>
<dbReference type="InterPro" id="IPR001789">
    <property type="entry name" value="Sig_transdc_resp-reg_receiver"/>
</dbReference>
<protein>
    <recommendedName>
        <fullName evidence="11">Sensory/regulatory protein RpfC</fullName>
        <ecNumber evidence="3">2.7.13.3</ecNumber>
    </recommendedName>
</protein>
<dbReference type="SMART" id="SM00073">
    <property type="entry name" value="HPT"/>
    <property type="match status" value="1"/>
</dbReference>
<evidence type="ECO:0000256" key="1">
    <source>
        <dbReference type="ARBA" id="ARBA00000085"/>
    </source>
</evidence>
<dbReference type="InterPro" id="IPR036641">
    <property type="entry name" value="HPT_dom_sf"/>
</dbReference>
<dbReference type="Gene3D" id="3.40.50.2300">
    <property type="match status" value="2"/>
</dbReference>
<dbReference type="CDD" id="cd17546">
    <property type="entry name" value="REC_hyHK_CKI1_RcsC-like"/>
    <property type="match status" value="2"/>
</dbReference>
<comment type="subunit">
    <text evidence="10">At low DSF concentrations, interacts with RpfF.</text>
</comment>
<keyword evidence="7" id="KW-0418">Kinase</keyword>
<evidence type="ECO:0000256" key="4">
    <source>
        <dbReference type="ARBA" id="ARBA00022553"/>
    </source>
</evidence>
<dbReference type="SUPFAM" id="SSF55874">
    <property type="entry name" value="ATPase domain of HSP90 chaperone/DNA topoisomerase II/histidine kinase"/>
    <property type="match status" value="1"/>
</dbReference>
<dbReference type="PANTHER" id="PTHR45339">
    <property type="entry name" value="HYBRID SIGNAL TRANSDUCTION HISTIDINE KINASE J"/>
    <property type="match status" value="1"/>
</dbReference>
<dbReference type="InterPro" id="IPR005467">
    <property type="entry name" value="His_kinase_dom"/>
</dbReference>
<evidence type="ECO:0000256" key="3">
    <source>
        <dbReference type="ARBA" id="ARBA00012438"/>
    </source>
</evidence>
<dbReference type="SUPFAM" id="SSF52172">
    <property type="entry name" value="CheY-like"/>
    <property type="match status" value="2"/>
</dbReference>
<feature type="modified residue" description="Phosphohistidine" evidence="12">
    <location>
        <position position="1008"/>
    </location>
</feature>
<dbReference type="InterPro" id="IPR036890">
    <property type="entry name" value="HATPase_C_sf"/>
</dbReference>
<dbReference type="PROSITE" id="PS50885">
    <property type="entry name" value="HAMP"/>
    <property type="match status" value="1"/>
</dbReference>
<feature type="domain" description="HPt" evidence="17">
    <location>
        <begin position="970"/>
        <end position="1062"/>
    </location>
</feature>
<evidence type="ECO:0000256" key="6">
    <source>
        <dbReference type="ARBA" id="ARBA00022741"/>
    </source>
</evidence>
<evidence type="ECO:0000256" key="9">
    <source>
        <dbReference type="ARBA" id="ARBA00023012"/>
    </source>
</evidence>
<dbReference type="RefSeq" id="WP_127692558.1">
    <property type="nucleotide sequence ID" value="NZ_SACQ01000001.1"/>
</dbReference>
<keyword evidence="5" id="KW-0808">Transferase</keyword>
<feature type="domain" description="Histidine kinase" evidence="14">
    <location>
        <begin position="431"/>
        <end position="652"/>
    </location>
</feature>
<evidence type="ECO:0000259" key="15">
    <source>
        <dbReference type="PROSITE" id="PS50110"/>
    </source>
</evidence>
<dbReference type="Proteomes" id="UP000282818">
    <property type="component" value="Unassembled WGS sequence"/>
</dbReference>
<evidence type="ECO:0000313" key="19">
    <source>
        <dbReference type="Proteomes" id="UP000282818"/>
    </source>
</evidence>
<evidence type="ECO:0000256" key="12">
    <source>
        <dbReference type="PROSITE-ProRule" id="PRU00110"/>
    </source>
</evidence>
<dbReference type="GO" id="GO:0005886">
    <property type="term" value="C:plasma membrane"/>
    <property type="evidence" value="ECO:0007669"/>
    <property type="project" value="UniProtKB-SubCell"/>
</dbReference>
<dbReference type="InterPro" id="IPR003594">
    <property type="entry name" value="HATPase_dom"/>
</dbReference>
<dbReference type="SMART" id="SM00387">
    <property type="entry name" value="HATPase_c"/>
    <property type="match status" value="1"/>
</dbReference>
<dbReference type="Pfam" id="PF01627">
    <property type="entry name" value="Hpt"/>
    <property type="match status" value="1"/>
</dbReference>
<keyword evidence="19" id="KW-1185">Reference proteome</keyword>
<dbReference type="InterPro" id="IPR003661">
    <property type="entry name" value="HisK_dim/P_dom"/>
</dbReference>
<accession>A0A437QD87</accession>
<dbReference type="FunFam" id="1.10.287.130:FF:000002">
    <property type="entry name" value="Two-component osmosensing histidine kinase"/>
    <property type="match status" value="1"/>
</dbReference>
<evidence type="ECO:0000256" key="11">
    <source>
        <dbReference type="ARBA" id="ARBA00068150"/>
    </source>
</evidence>
<keyword evidence="6" id="KW-0547">Nucleotide-binding</keyword>
<dbReference type="GO" id="GO:0005524">
    <property type="term" value="F:ATP binding"/>
    <property type="evidence" value="ECO:0007669"/>
    <property type="project" value="UniProtKB-KW"/>
</dbReference>
<dbReference type="CDD" id="cd16922">
    <property type="entry name" value="HATPase_EvgS-ArcB-TorS-like"/>
    <property type="match status" value="1"/>
</dbReference>
<comment type="subcellular location">
    <subcellularLocation>
        <location evidence="2">Membrane</location>
    </subcellularLocation>
</comment>
<name>A0A437QD87_9GAMM</name>
<feature type="domain" description="Response regulatory" evidence="15">
    <location>
        <begin position="814"/>
        <end position="933"/>
    </location>
</feature>
<dbReference type="EC" id="2.7.13.3" evidence="3"/>
<dbReference type="SUPFAM" id="SSF47384">
    <property type="entry name" value="Homodimeric domain of signal transducing histidine kinase"/>
    <property type="match status" value="1"/>
</dbReference>
<dbReference type="SUPFAM" id="SSF158472">
    <property type="entry name" value="HAMP domain-like"/>
    <property type="match status" value="1"/>
</dbReference>
<keyword evidence="8" id="KW-0067">ATP-binding</keyword>
<comment type="caution">
    <text evidence="18">The sequence shown here is derived from an EMBL/GenBank/DDBJ whole genome shotgun (WGS) entry which is preliminary data.</text>
</comment>
<dbReference type="Gene3D" id="1.10.287.130">
    <property type="match status" value="1"/>
</dbReference>
<feature type="modified residue" description="4-aspartylphosphate" evidence="13">
    <location>
        <position position="863"/>
    </location>
</feature>
<evidence type="ECO:0000256" key="5">
    <source>
        <dbReference type="ARBA" id="ARBA00022679"/>
    </source>
</evidence>
<dbReference type="CDD" id="cd00082">
    <property type="entry name" value="HisKA"/>
    <property type="match status" value="1"/>
</dbReference>
<dbReference type="SMART" id="SM00304">
    <property type="entry name" value="HAMP"/>
    <property type="match status" value="1"/>
</dbReference>
<dbReference type="PRINTS" id="PR00344">
    <property type="entry name" value="BCTRLSENSOR"/>
</dbReference>
<dbReference type="Pfam" id="PF00512">
    <property type="entry name" value="HisKA"/>
    <property type="match status" value="1"/>
</dbReference>
<dbReference type="InterPro" id="IPR011006">
    <property type="entry name" value="CheY-like_superfamily"/>
</dbReference>
<dbReference type="Pfam" id="PF00672">
    <property type="entry name" value="HAMP"/>
    <property type="match status" value="1"/>
</dbReference>
<dbReference type="CDD" id="cd06225">
    <property type="entry name" value="HAMP"/>
    <property type="match status" value="1"/>
</dbReference>
<dbReference type="EMBL" id="SACQ01000001">
    <property type="protein sequence ID" value="RVU32389.1"/>
    <property type="molecule type" value="Genomic_DNA"/>
</dbReference>
<proteinExistence type="predicted"/>
<evidence type="ECO:0000256" key="10">
    <source>
        <dbReference type="ARBA" id="ARBA00064003"/>
    </source>
</evidence>
<dbReference type="PROSITE" id="PS50894">
    <property type="entry name" value="HPT"/>
    <property type="match status" value="1"/>
</dbReference>
<dbReference type="PROSITE" id="PS50110">
    <property type="entry name" value="RESPONSE_REGULATORY"/>
    <property type="match status" value="2"/>
</dbReference>
<feature type="modified residue" description="4-aspartylphosphate" evidence="13">
    <location>
        <position position="723"/>
    </location>
</feature>
<dbReference type="PROSITE" id="PS50109">
    <property type="entry name" value="HIS_KIN"/>
    <property type="match status" value="1"/>
</dbReference>
<sequence length="1064" mass="117930">MSDRKIVPISRTLLIWFLVLALVPMSLVAGIAYHQANKSLTQAAKDQLSSAARAKMIYLHDWFDSRVGDLTIMSQSRNNLSFLEQLRGALERAQVPAYEFVQGPEWAEIVARYASDMEAYQKRDDDVYDLLLIDHDGNVLFTVGRERDLGRNVFSGSLSKTRFAQTVRNTLASEESVFSDIERYGPSDNKLAGFLTAPMVDNEGKRIGAFVLQLRLDDIFLKIADVAGMNSSVLHYVVGQDGYLRSAINGKEEQVLRFAVPIERFQFKSSTHSMHSGGESLDAQIYLGPFGHKVIGVHHHLDLAGVDWVLVSEVNQEEAVEQANWLGAVILGIVAVTSVLAALFAAYQARHLTFPIVKLAKTARDISAGDAAQHVEVTTNNELRDLADAFNQMVRVREANERALKKSHDDLLVAKDEAQSANHAKSDFLANMSHEIRTPMNGVLGMLNLLLEGPLEKEQHQRAIIAKRSAESLLAIINDILDFSKIEAGKMALETIEFDLDSMMEDFAIVHAVRAEEKGVEFICPANPVQNLWVKGDPGRLRQILNNLVSNAIKFTDAGEVLVRYACVEKTSQHVLLRFEVQDTGIGLTLEQTVSLFERFTQADTSTTRRFGGTGLGLAICSQLVDMMEGEIGVDSQIGVGSTFWFTVCLSCADAERELPSKESLHDERIVAVDDNTSNRILLKEIFEQWGVPHTIAADAKEALGLMQDAADDGQPYTIGLLDMQMPIMDGEMLGQCIKANPKLSATKLVLLTSQGRRGDAKRMLKKGFFGYLSKPINQNEMYQALLLVAGKDESDDSLITRFTVRTTTRVSGRVLLVEDNATNQLVAKGLLEQIGVHVDMVSNGLECVQLLERERYDAILMDCQMPVMDGYEATRMIRSPHSNVLHHDTPIIAMTANAMQEDRRKCLDVGMDDYIAKPVDTEKLRKAVVRWVGQKSGDEPAEEILAEDDAQSVSVVFDEEAMSQRLMGDNNLIAKVLLTFLDDMPRQISAIQQACEEDNTAVAAVAHRIKGAAANVGGVALSHHANLIELAANREDWYEVERMVQELGEVFDQLKDRMEATVL</sequence>
<dbReference type="InterPro" id="IPR036097">
    <property type="entry name" value="HisK_dim/P_sf"/>
</dbReference>
<dbReference type="Gene3D" id="3.30.565.10">
    <property type="entry name" value="Histidine kinase-like ATPase, C-terminal domain"/>
    <property type="match status" value="1"/>
</dbReference>
<reference evidence="18 19" key="1">
    <citation type="submission" date="2019-01" db="EMBL/GenBank/DDBJ databases">
        <authorList>
            <person name="Chen W.-M."/>
        </authorList>
    </citation>
    <scope>NUCLEOTIDE SEQUENCE [LARGE SCALE GENOMIC DNA]</scope>
    <source>
        <strain evidence="18 19">HPM-16</strain>
    </source>
</reference>
<feature type="domain" description="HAMP" evidence="16">
    <location>
        <begin position="350"/>
        <end position="402"/>
    </location>
</feature>
<dbReference type="Gene3D" id="6.10.340.10">
    <property type="match status" value="1"/>
</dbReference>
<dbReference type="GO" id="GO:0000155">
    <property type="term" value="F:phosphorelay sensor kinase activity"/>
    <property type="evidence" value="ECO:0007669"/>
    <property type="project" value="InterPro"/>
</dbReference>
<dbReference type="PANTHER" id="PTHR45339:SF3">
    <property type="entry name" value="HISTIDINE KINASE"/>
    <property type="match status" value="1"/>
</dbReference>
<keyword evidence="4 13" id="KW-0597">Phosphoprotein</keyword>
<dbReference type="SUPFAM" id="SSF47226">
    <property type="entry name" value="Histidine-containing phosphotransfer domain, HPT domain"/>
    <property type="match status" value="1"/>
</dbReference>
<dbReference type="FunFam" id="3.30.565.10:FF:000010">
    <property type="entry name" value="Sensor histidine kinase RcsC"/>
    <property type="match status" value="1"/>
</dbReference>
<evidence type="ECO:0000259" key="16">
    <source>
        <dbReference type="PROSITE" id="PS50885"/>
    </source>
</evidence>
<dbReference type="InterPro" id="IPR004358">
    <property type="entry name" value="Sig_transdc_His_kin-like_C"/>
</dbReference>
<evidence type="ECO:0000313" key="18">
    <source>
        <dbReference type="EMBL" id="RVU32389.1"/>
    </source>
</evidence>
<dbReference type="SMART" id="SM00448">
    <property type="entry name" value="REC"/>
    <property type="match status" value="2"/>
</dbReference>
<dbReference type="Pfam" id="PF00072">
    <property type="entry name" value="Response_reg"/>
    <property type="match status" value="2"/>
</dbReference>
<evidence type="ECO:0000256" key="13">
    <source>
        <dbReference type="PROSITE-ProRule" id="PRU00169"/>
    </source>
</evidence>
<dbReference type="Gene3D" id="1.20.120.160">
    <property type="entry name" value="HPT domain"/>
    <property type="match status" value="1"/>
</dbReference>
<comment type="catalytic activity">
    <reaction evidence="1">
        <text>ATP + protein L-histidine = ADP + protein N-phospho-L-histidine.</text>
        <dbReference type="EC" id="2.7.13.3"/>
    </reaction>
</comment>
<organism evidence="18 19">
    <name type="scientific">Neptunomonas marina</name>
    <dbReference type="NCBI Taxonomy" id="1815562"/>
    <lineage>
        <taxon>Bacteria</taxon>
        <taxon>Pseudomonadati</taxon>
        <taxon>Pseudomonadota</taxon>
        <taxon>Gammaproteobacteria</taxon>
        <taxon>Oceanospirillales</taxon>
        <taxon>Oceanospirillaceae</taxon>
        <taxon>Neptunomonas</taxon>
    </lineage>
</organism>
<evidence type="ECO:0000256" key="2">
    <source>
        <dbReference type="ARBA" id="ARBA00004370"/>
    </source>
</evidence>
<evidence type="ECO:0000259" key="17">
    <source>
        <dbReference type="PROSITE" id="PS50894"/>
    </source>
</evidence>
<evidence type="ECO:0000256" key="8">
    <source>
        <dbReference type="ARBA" id="ARBA00022840"/>
    </source>
</evidence>
<dbReference type="AlphaFoldDB" id="A0A437QD87"/>
<evidence type="ECO:0000256" key="7">
    <source>
        <dbReference type="ARBA" id="ARBA00022777"/>
    </source>
</evidence>
<dbReference type="InterPro" id="IPR008207">
    <property type="entry name" value="Sig_transdc_His_kin_Hpt_dom"/>
</dbReference>